<dbReference type="PANTHER" id="PTHR32322">
    <property type="entry name" value="INNER MEMBRANE TRANSPORTER"/>
    <property type="match status" value="1"/>
</dbReference>
<feature type="transmembrane region" description="Helical" evidence="5">
    <location>
        <begin position="218"/>
        <end position="239"/>
    </location>
</feature>
<evidence type="ECO:0000256" key="4">
    <source>
        <dbReference type="ARBA" id="ARBA00023136"/>
    </source>
</evidence>
<dbReference type="InterPro" id="IPR000620">
    <property type="entry name" value="EamA_dom"/>
</dbReference>
<dbReference type="InterPro" id="IPR050638">
    <property type="entry name" value="AA-Vitamin_Transporters"/>
</dbReference>
<evidence type="ECO:0000256" key="1">
    <source>
        <dbReference type="ARBA" id="ARBA00004141"/>
    </source>
</evidence>
<dbReference type="Pfam" id="PF00892">
    <property type="entry name" value="EamA"/>
    <property type="match status" value="2"/>
</dbReference>
<dbReference type="EMBL" id="MLJW01000334">
    <property type="protein sequence ID" value="OIQ89318.1"/>
    <property type="molecule type" value="Genomic_DNA"/>
</dbReference>
<feature type="domain" description="EamA" evidence="6">
    <location>
        <begin position="19"/>
        <end position="145"/>
    </location>
</feature>
<organism evidence="7">
    <name type="scientific">mine drainage metagenome</name>
    <dbReference type="NCBI Taxonomy" id="410659"/>
    <lineage>
        <taxon>unclassified sequences</taxon>
        <taxon>metagenomes</taxon>
        <taxon>ecological metagenomes</taxon>
    </lineage>
</organism>
<feature type="transmembrane region" description="Helical" evidence="5">
    <location>
        <begin position="40"/>
        <end position="61"/>
    </location>
</feature>
<feature type="transmembrane region" description="Helical" evidence="5">
    <location>
        <begin position="275"/>
        <end position="294"/>
    </location>
</feature>
<dbReference type="Gene3D" id="1.10.3730.20">
    <property type="match status" value="1"/>
</dbReference>
<dbReference type="InterPro" id="IPR037185">
    <property type="entry name" value="EmrE-like"/>
</dbReference>
<feature type="transmembrane region" description="Helical" evidence="5">
    <location>
        <begin position="187"/>
        <end position="206"/>
    </location>
</feature>
<evidence type="ECO:0000256" key="3">
    <source>
        <dbReference type="ARBA" id="ARBA00022989"/>
    </source>
</evidence>
<feature type="transmembrane region" description="Helical" evidence="5">
    <location>
        <begin position="251"/>
        <end position="269"/>
    </location>
</feature>
<comment type="subcellular location">
    <subcellularLocation>
        <location evidence="1">Membrane</location>
        <topology evidence="1">Multi-pass membrane protein</topology>
    </subcellularLocation>
</comment>
<keyword evidence="4 5" id="KW-0472">Membrane</keyword>
<feature type="transmembrane region" description="Helical" evidence="5">
    <location>
        <begin position="131"/>
        <end position="151"/>
    </location>
</feature>
<evidence type="ECO:0000313" key="7">
    <source>
        <dbReference type="EMBL" id="OIQ89318.1"/>
    </source>
</evidence>
<dbReference type="AlphaFoldDB" id="A0A1J5R041"/>
<keyword evidence="3 5" id="KW-1133">Transmembrane helix</keyword>
<evidence type="ECO:0000259" key="6">
    <source>
        <dbReference type="Pfam" id="PF00892"/>
    </source>
</evidence>
<evidence type="ECO:0000256" key="5">
    <source>
        <dbReference type="SAM" id="Phobius"/>
    </source>
</evidence>
<dbReference type="SUPFAM" id="SSF103481">
    <property type="entry name" value="Multidrug resistance efflux transporter EmrE"/>
    <property type="match status" value="2"/>
</dbReference>
<evidence type="ECO:0000256" key="2">
    <source>
        <dbReference type="ARBA" id="ARBA00022692"/>
    </source>
</evidence>
<proteinExistence type="predicted"/>
<feature type="domain" description="EamA" evidence="6">
    <location>
        <begin position="158"/>
        <end position="291"/>
    </location>
</feature>
<feature type="transmembrane region" description="Helical" evidence="5">
    <location>
        <begin position="157"/>
        <end position="175"/>
    </location>
</feature>
<feature type="transmembrane region" description="Helical" evidence="5">
    <location>
        <begin position="100"/>
        <end position="119"/>
    </location>
</feature>
<comment type="caution">
    <text evidence="7">The sequence shown here is derived from an EMBL/GenBank/DDBJ whole genome shotgun (WGS) entry which is preliminary data.</text>
</comment>
<dbReference type="GO" id="GO:0016020">
    <property type="term" value="C:membrane"/>
    <property type="evidence" value="ECO:0007669"/>
    <property type="project" value="UniProtKB-SubCell"/>
</dbReference>
<reference evidence="7" key="1">
    <citation type="submission" date="2016-10" db="EMBL/GenBank/DDBJ databases">
        <title>Sequence of Gallionella enrichment culture.</title>
        <authorList>
            <person name="Poehlein A."/>
            <person name="Muehling M."/>
            <person name="Daniel R."/>
        </authorList>
    </citation>
    <scope>NUCLEOTIDE SEQUENCE</scope>
</reference>
<sequence length="295" mass="31505">MEESGTPSKLWLSVTPGLFVLLWSSGFIGAKFGLPYAEPLTFLLVRFAAVIVLLLPMALLLRRPWPHRPLHWLHIAVAGALLHGGYLSGVFLAIHTGMPAGIVAVIVGIQPLLTALVSTRMLGERVSSRQWSGLVLGFGGVVLVVFEKLGLSGASGAGLAYSALALVSITLGTVYQKRYCSHLDLWSGSVIQFVAASLVLLPFALVFETMRIHWSGQFLFALAWLVFVLSLGAISLLHLLIRRGAATKLSVLFYLVPPCTALLAFLAFGERLSPLSLVGMALAGTGVAIAVRPAR</sequence>
<name>A0A1J5R041_9ZZZZ</name>
<gene>
    <name evidence="7" type="primary">eamA_6</name>
    <name evidence="7" type="ORF">GALL_287590</name>
</gene>
<feature type="transmembrane region" description="Helical" evidence="5">
    <location>
        <begin position="12"/>
        <end position="34"/>
    </location>
</feature>
<accession>A0A1J5R041</accession>
<keyword evidence="2 5" id="KW-0812">Transmembrane</keyword>
<dbReference type="PANTHER" id="PTHR32322:SF2">
    <property type="entry name" value="EAMA DOMAIN-CONTAINING PROTEIN"/>
    <property type="match status" value="1"/>
</dbReference>
<feature type="transmembrane region" description="Helical" evidence="5">
    <location>
        <begin position="73"/>
        <end position="94"/>
    </location>
</feature>
<protein>
    <submittedName>
        <fullName evidence="7">Putative amino-acid metabolite efflux pump</fullName>
    </submittedName>
</protein>